<reference evidence="1" key="1">
    <citation type="journal article" date="2015" name="Nature">
        <title>Complex archaea that bridge the gap between prokaryotes and eukaryotes.</title>
        <authorList>
            <person name="Spang A."/>
            <person name="Saw J.H."/>
            <person name="Jorgensen S.L."/>
            <person name="Zaremba-Niedzwiedzka K."/>
            <person name="Martijn J."/>
            <person name="Lind A.E."/>
            <person name="van Eijk R."/>
            <person name="Schleper C."/>
            <person name="Guy L."/>
            <person name="Ettema T.J."/>
        </authorList>
    </citation>
    <scope>NUCLEOTIDE SEQUENCE</scope>
</reference>
<protein>
    <submittedName>
        <fullName evidence="1">Uncharacterized protein</fullName>
    </submittedName>
</protein>
<dbReference type="EMBL" id="LAZR01005384">
    <property type="protein sequence ID" value="KKN00367.1"/>
    <property type="molecule type" value="Genomic_DNA"/>
</dbReference>
<accession>A0A0F9MLX8</accession>
<dbReference type="InterPro" id="IPR005335">
    <property type="entry name" value="Terminase_ssu"/>
</dbReference>
<evidence type="ECO:0000313" key="1">
    <source>
        <dbReference type="EMBL" id="KKN00367.1"/>
    </source>
</evidence>
<gene>
    <name evidence="1" type="ORF">LCGC14_1138420</name>
</gene>
<dbReference type="Pfam" id="PF03592">
    <property type="entry name" value="Terminase_2"/>
    <property type="match status" value="1"/>
</dbReference>
<organism evidence="1">
    <name type="scientific">marine sediment metagenome</name>
    <dbReference type="NCBI Taxonomy" id="412755"/>
    <lineage>
        <taxon>unclassified sequences</taxon>
        <taxon>metagenomes</taxon>
        <taxon>ecological metagenomes</taxon>
    </lineage>
</organism>
<sequence length="114" mass="12790">KLEISADKVLAELAKMGFSNISDFIRVQKDGSAYVDLSAMTREQAAAIQQITVDEYTEGRGEAAREVKRVRIHLADKNRSLELLGKHLKLFTDPDQDKPTRIEVVIQHVGGDRK</sequence>
<proteinExistence type="predicted"/>
<dbReference type="AlphaFoldDB" id="A0A0F9MLX8"/>
<feature type="non-terminal residue" evidence="1">
    <location>
        <position position="1"/>
    </location>
</feature>
<dbReference type="GO" id="GO:0051276">
    <property type="term" value="P:chromosome organization"/>
    <property type="evidence" value="ECO:0007669"/>
    <property type="project" value="InterPro"/>
</dbReference>
<comment type="caution">
    <text evidence="1">The sequence shown here is derived from an EMBL/GenBank/DDBJ whole genome shotgun (WGS) entry which is preliminary data.</text>
</comment>
<name>A0A0F9MLX8_9ZZZZ</name>